<dbReference type="Pfam" id="PF18480">
    <property type="entry name" value="DUF5615"/>
    <property type="match status" value="1"/>
</dbReference>
<evidence type="ECO:0000259" key="1">
    <source>
        <dbReference type="Pfam" id="PF18480"/>
    </source>
</evidence>
<name>A0ABT3AW11_9CYAN</name>
<reference evidence="2 3" key="1">
    <citation type="submission" date="2022-10" db="EMBL/GenBank/DDBJ databases">
        <title>Identification of biosynthetic pathway for the production of the potent trypsin inhibitor radiosumin.</title>
        <authorList>
            <person name="Fewer D.P."/>
            <person name="Delbaje E."/>
            <person name="Ouyang X."/>
            <person name="Agostino P.D."/>
            <person name="Wahlsten M."/>
            <person name="Jokela J."/>
            <person name="Permi P."/>
            <person name="Haapaniemi E."/>
            <person name="Koistinen H."/>
        </authorList>
    </citation>
    <scope>NUCLEOTIDE SEQUENCE [LARGE SCALE GENOMIC DNA]</scope>
    <source>
        <strain evidence="2 3">NIES-515</strain>
    </source>
</reference>
<accession>A0ABT3AW11</accession>
<gene>
    <name evidence="2" type="ORF">OGM63_07010</name>
</gene>
<dbReference type="Proteomes" id="UP001526143">
    <property type="component" value="Unassembled WGS sequence"/>
</dbReference>
<feature type="domain" description="DUF5615" evidence="1">
    <location>
        <begin position="1"/>
        <end position="44"/>
    </location>
</feature>
<dbReference type="RefSeq" id="WP_263744784.1">
    <property type="nucleotide sequence ID" value="NZ_JAOWRF010000106.1"/>
</dbReference>
<proteinExistence type="predicted"/>
<dbReference type="EMBL" id="JAOWRF010000106">
    <property type="protein sequence ID" value="MCV3213275.1"/>
    <property type="molecule type" value="Genomic_DNA"/>
</dbReference>
<keyword evidence="3" id="KW-1185">Reference proteome</keyword>
<protein>
    <submittedName>
        <fullName evidence="2">DUF5615 family PIN-like protein</fullName>
    </submittedName>
</protein>
<evidence type="ECO:0000313" key="3">
    <source>
        <dbReference type="Proteomes" id="UP001526143"/>
    </source>
</evidence>
<sequence>MNFLVDENMPRSLAPKIAALGFTVQDVRDIGLRGHPDSEVMEAA</sequence>
<organism evidence="2 3">
    <name type="scientific">Plectonema radiosum NIES-515</name>
    <dbReference type="NCBI Taxonomy" id="2986073"/>
    <lineage>
        <taxon>Bacteria</taxon>
        <taxon>Bacillati</taxon>
        <taxon>Cyanobacteriota</taxon>
        <taxon>Cyanophyceae</taxon>
        <taxon>Oscillatoriophycideae</taxon>
        <taxon>Oscillatoriales</taxon>
        <taxon>Microcoleaceae</taxon>
        <taxon>Plectonema</taxon>
    </lineage>
</organism>
<evidence type="ECO:0000313" key="2">
    <source>
        <dbReference type="EMBL" id="MCV3213275.1"/>
    </source>
</evidence>
<dbReference type="InterPro" id="IPR041049">
    <property type="entry name" value="DUF5615"/>
</dbReference>
<comment type="caution">
    <text evidence="2">The sequence shown here is derived from an EMBL/GenBank/DDBJ whole genome shotgun (WGS) entry which is preliminary data.</text>
</comment>